<dbReference type="GO" id="GO:0005886">
    <property type="term" value="C:plasma membrane"/>
    <property type="evidence" value="ECO:0007669"/>
    <property type="project" value="TreeGrafter"/>
</dbReference>
<dbReference type="Proteomes" id="UP000244855">
    <property type="component" value="Unassembled WGS sequence"/>
</dbReference>
<reference evidence="7 8" key="1">
    <citation type="journal article" date="2018" name="Sci. Rep.">
        <title>Comparative genomics provides insights into the lifestyle and reveals functional heterogeneity of dark septate endophytic fungi.</title>
        <authorList>
            <person name="Knapp D.G."/>
            <person name="Nemeth J.B."/>
            <person name="Barry K."/>
            <person name="Hainaut M."/>
            <person name="Henrissat B."/>
            <person name="Johnson J."/>
            <person name="Kuo A."/>
            <person name="Lim J.H.P."/>
            <person name="Lipzen A."/>
            <person name="Nolan M."/>
            <person name="Ohm R.A."/>
            <person name="Tamas L."/>
            <person name="Grigoriev I.V."/>
            <person name="Spatafora J.W."/>
            <person name="Nagy L.G."/>
            <person name="Kovacs G.M."/>
        </authorList>
    </citation>
    <scope>NUCLEOTIDE SEQUENCE [LARGE SCALE GENOMIC DNA]</scope>
    <source>
        <strain evidence="7 8">DSE2036</strain>
    </source>
</reference>
<dbReference type="AlphaFoldDB" id="A0A2V1DIF9"/>
<dbReference type="EMBL" id="KZ805447">
    <property type="protein sequence ID" value="PVH97029.1"/>
    <property type="molecule type" value="Genomic_DNA"/>
</dbReference>
<proteinExistence type="predicted"/>
<protein>
    <submittedName>
        <fullName evidence="7">MFS general substrate transporter</fullName>
    </submittedName>
</protein>
<accession>A0A2V1DIF9</accession>
<dbReference type="STRING" id="97972.A0A2V1DIF9"/>
<evidence type="ECO:0000256" key="4">
    <source>
        <dbReference type="ARBA" id="ARBA00022989"/>
    </source>
</evidence>
<dbReference type="Gene3D" id="1.20.1250.20">
    <property type="entry name" value="MFS general substrate transporter like domains"/>
    <property type="match status" value="1"/>
</dbReference>
<evidence type="ECO:0000256" key="5">
    <source>
        <dbReference type="ARBA" id="ARBA00023136"/>
    </source>
</evidence>
<gene>
    <name evidence="7" type="ORF">DM02DRAFT_616793</name>
</gene>
<dbReference type="InterPro" id="IPR011701">
    <property type="entry name" value="MFS"/>
</dbReference>
<evidence type="ECO:0000313" key="7">
    <source>
        <dbReference type="EMBL" id="PVH97029.1"/>
    </source>
</evidence>
<feature type="transmembrane region" description="Helical" evidence="6">
    <location>
        <begin position="44"/>
        <end position="64"/>
    </location>
</feature>
<evidence type="ECO:0000256" key="2">
    <source>
        <dbReference type="ARBA" id="ARBA00022448"/>
    </source>
</evidence>
<keyword evidence="8" id="KW-1185">Reference proteome</keyword>
<dbReference type="InterPro" id="IPR036259">
    <property type="entry name" value="MFS_trans_sf"/>
</dbReference>
<keyword evidence="4 6" id="KW-1133">Transmembrane helix</keyword>
<feature type="transmembrane region" description="Helical" evidence="6">
    <location>
        <begin position="219"/>
        <end position="237"/>
    </location>
</feature>
<feature type="transmembrane region" description="Helical" evidence="6">
    <location>
        <begin position="76"/>
        <end position="102"/>
    </location>
</feature>
<keyword evidence="2" id="KW-0813">Transport</keyword>
<feature type="transmembrane region" description="Helical" evidence="6">
    <location>
        <begin position="152"/>
        <end position="172"/>
    </location>
</feature>
<comment type="subcellular location">
    <subcellularLocation>
        <location evidence="1">Membrane</location>
        <topology evidence="1">Multi-pass membrane protein</topology>
    </subcellularLocation>
</comment>
<sequence>MIALSVREEQRPAYMGVVSATFGISSVAGPLLSGGLTDSVGWRWCFWINLPIGFLAVTIVTLSFNSPLQPPREKTVLSHIIGLDLNGGILVTAFLSCFVLGMHYVSTQPWTSPSVWGSLLGSALSFLVFLLNEYKMGPHAMVHAHLLRKPKIALNLVYMFFFAGVFSPLQYTLPVQFQSVDAASPSQSGVRLIPLLLGVSIFTATSNVLLTWWRHYRPLLLVGAVLATAGTISIYTIDAPASTRRWIGFELLTGMGIGIALQIPMIYNQSLVTSRAEIPAATTLSLFSENMGATLFVAAGEAAFAQGLVRHVKAGLPSLDPSVVVNAGALQIRRVFSGRELEVVLGGYLYGCRVSHLLVVSCGVLTCVVSLVGEGPGLVRWLRGQLGKIHVA</sequence>
<feature type="transmembrane region" description="Helical" evidence="6">
    <location>
        <begin position="192"/>
        <end position="212"/>
    </location>
</feature>
<keyword evidence="5 6" id="KW-0472">Membrane</keyword>
<evidence type="ECO:0000256" key="3">
    <source>
        <dbReference type="ARBA" id="ARBA00022692"/>
    </source>
</evidence>
<evidence type="ECO:0000313" key="8">
    <source>
        <dbReference type="Proteomes" id="UP000244855"/>
    </source>
</evidence>
<dbReference type="OrthoDB" id="10021397at2759"/>
<feature type="transmembrane region" description="Helical" evidence="6">
    <location>
        <begin position="114"/>
        <end position="131"/>
    </location>
</feature>
<dbReference type="PANTHER" id="PTHR23501:SF177">
    <property type="entry name" value="MAJOR FACILITATOR SUPERFAMILY (MFS) PROFILE DOMAIN-CONTAINING PROTEIN-RELATED"/>
    <property type="match status" value="1"/>
</dbReference>
<organism evidence="7 8">
    <name type="scientific">Periconia macrospinosa</name>
    <dbReference type="NCBI Taxonomy" id="97972"/>
    <lineage>
        <taxon>Eukaryota</taxon>
        <taxon>Fungi</taxon>
        <taxon>Dikarya</taxon>
        <taxon>Ascomycota</taxon>
        <taxon>Pezizomycotina</taxon>
        <taxon>Dothideomycetes</taxon>
        <taxon>Pleosporomycetidae</taxon>
        <taxon>Pleosporales</taxon>
        <taxon>Massarineae</taxon>
        <taxon>Periconiaceae</taxon>
        <taxon>Periconia</taxon>
    </lineage>
</organism>
<keyword evidence="3 6" id="KW-0812">Transmembrane</keyword>
<dbReference type="GO" id="GO:0022857">
    <property type="term" value="F:transmembrane transporter activity"/>
    <property type="evidence" value="ECO:0007669"/>
    <property type="project" value="InterPro"/>
</dbReference>
<dbReference type="Pfam" id="PF07690">
    <property type="entry name" value="MFS_1"/>
    <property type="match status" value="1"/>
</dbReference>
<evidence type="ECO:0000256" key="1">
    <source>
        <dbReference type="ARBA" id="ARBA00004141"/>
    </source>
</evidence>
<dbReference type="SUPFAM" id="SSF103473">
    <property type="entry name" value="MFS general substrate transporter"/>
    <property type="match status" value="1"/>
</dbReference>
<feature type="transmembrane region" description="Helical" evidence="6">
    <location>
        <begin position="12"/>
        <end position="32"/>
    </location>
</feature>
<evidence type="ECO:0000256" key="6">
    <source>
        <dbReference type="SAM" id="Phobius"/>
    </source>
</evidence>
<dbReference type="PANTHER" id="PTHR23501">
    <property type="entry name" value="MAJOR FACILITATOR SUPERFAMILY"/>
    <property type="match status" value="1"/>
</dbReference>
<feature type="transmembrane region" description="Helical" evidence="6">
    <location>
        <begin position="249"/>
        <end position="267"/>
    </location>
</feature>
<name>A0A2V1DIF9_9PLEO</name>